<dbReference type="AlphaFoldDB" id="A0A318UF31"/>
<name>A0A318UF31_9SPHI</name>
<evidence type="ECO:0000313" key="1">
    <source>
        <dbReference type="EMBL" id="PYF74090.1"/>
    </source>
</evidence>
<sequence>MTPVAATAEVLAYKILKRHNEEGWVKWAYDMLLAGYETENLLILAGVRGMLDYFEMWTLTDKVLEELEIDYSDQDQVINGYVSYLAQRVLSGQEKPSAALYTLMSMYLDLDYTSLLSDSFDLYYAWKDLQYGEHQWYVLGVDRSNIDQKITDYFKERV</sequence>
<proteinExistence type="predicted"/>
<dbReference type="Proteomes" id="UP000248198">
    <property type="component" value="Unassembled WGS sequence"/>
</dbReference>
<organism evidence="1 2">
    <name type="scientific">Pedobacter nutrimenti</name>
    <dbReference type="NCBI Taxonomy" id="1241337"/>
    <lineage>
        <taxon>Bacteria</taxon>
        <taxon>Pseudomonadati</taxon>
        <taxon>Bacteroidota</taxon>
        <taxon>Sphingobacteriia</taxon>
        <taxon>Sphingobacteriales</taxon>
        <taxon>Sphingobacteriaceae</taxon>
        <taxon>Pedobacter</taxon>
    </lineage>
</organism>
<evidence type="ECO:0000313" key="2">
    <source>
        <dbReference type="Proteomes" id="UP000248198"/>
    </source>
</evidence>
<reference evidence="1 2" key="1">
    <citation type="submission" date="2018-06" db="EMBL/GenBank/DDBJ databases">
        <title>Genomic Encyclopedia of Archaeal and Bacterial Type Strains, Phase II (KMG-II): from individual species to whole genera.</title>
        <authorList>
            <person name="Goeker M."/>
        </authorList>
    </citation>
    <scope>NUCLEOTIDE SEQUENCE [LARGE SCALE GENOMIC DNA]</scope>
    <source>
        <strain evidence="1 2">DSM 27372</strain>
    </source>
</reference>
<dbReference type="RefSeq" id="WP_110831061.1">
    <property type="nucleotide sequence ID" value="NZ_QKLU01000004.1"/>
</dbReference>
<gene>
    <name evidence="1" type="ORF">B0O44_104261</name>
</gene>
<keyword evidence="2" id="KW-1185">Reference proteome</keyword>
<comment type="caution">
    <text evidence="1">The sequence shown here is derived from an EMBL/GenBank/DDBJ whole genome shotgun (WGS) entry which is preliminary data.</text>
</comment>
<dbReference type="OrthoDB" id="1361954at2"/>
<dbReference type="EMBL" id="QKLU01000004">
    <property type="protein sequence ID" value="PYF74090.1"/>
    <property type="molecule type" value="Genomic_DNA"/>
</dbReference>
<accession>A0A318UF31</accession>
<protein>
    <submittedName>
        <fullName evidence="1">Uncharacterized protein</fullName>
    </submittedName>
</protein>